<reference evidence="3" key="1">
    <citation type="submission" date="2025-08" db="UniProtKB">
        <authorList>
            <consortium name="RefSeq"/>
        </authorList>
    </citation>
    <scope>IDENTIFICATION</scope>
    <source>
        <strain evidence="3">14028-0561.14</strain>
        <tissue evidence="3">Whole fly</tissue>
    </source>
</reference>
<sequence>MEDQHNGISIRTMNLDDYKTVGPLLHGDFVNDEPILKSLKINVRPETIAIIDALHLSMIEEGTSLVAVEENHPERILGFVLAGAKTRKDMQEPNEFPRKLQPEVALISQLLNDLEAKANIFESYKVDRILYSSVTFVKPKMRGRGLGTRLSQALMKVGRTKGFPLMMATCTSFYSARQKEALGMKCILWQNYADYKDEQGCVIFTPSAPHVQSRVLVIEL</sequence>
<dbReference type="Gene3D" id="3.40.630.30">
    <property type="match status" value="1"/>
</dbReference>
<dbReference type="SUPFAM" id="SSF55729">
    <property type="entry name" value="Acyl-CoA N-acyltransferases (Nat)"/>
    <property type="match status" value="1"/>
</dbReference>
<feature type="domain" description="N-acetyltransferase" evidence="1">
    <location>
        <begin position="135"/>
        <end position="171"/>
    </location>
</feature>
<organism evidence="2 3">
    <name type="scientific">Drosophila kikkawai</name>
    <name type="common">Fruit fly</name>
    <dbReference type="NCBI Taxonomy" id="30033"/>
    <lineage>
        <taxon>Eukaryota</taxon>
        <taxon>Metazoa</taxon>
        <taxon>Ecdysozoa</taxon>
        <taxon>Arthropoda</taxon>
        <taxon>Hexapoda</taxon>
        <taxon>Insecta</taxon>
        <taxon>Pterygota</taxon>
        <taxon>Neoptera</taxon>
        <taxon>Endopterygota</taxon>
        <taxon>Diptera</taxon>
        <taxon>Brachycera</taxon>
        <taxon>Muscomorpha</taxon>
        <taxon>Ephydroidea</taxon>
        <taxon>Drosophilidae</taxon>
        <taxon>Drosophila</taxon>
        <taxon>Sophophora</taxon>
    </lineage>
</organism>
<dbReference type="PANTHER" id="PTHR20905">
    <property type="entry name" value="N-ACETYLTRANSFERASE-RELATED"/>
    <property type="match status" value="1"/>
</dbReference>
<protein>
    <submittedName>
        <fullName evidence="3">Arylalkylamine N-acetyltransferase-like 2</fullName>
    </submittedName>
</protein>
<gene>
    <name evidence="3" type="primary">LOC138928944</name>
</gene>
<dbReference type="RefSeq" id="XP_070143401.1">
    <property type="nucleotide sequence ID" value="XM_070287300.1"/>
</dbReference>
<dbReference type="Pfam" id="PF00583">
    <property type="entry name" value="Acetyltransf_1"/>
    <property type="match status" value="1"/>
</dbReference>
<accession>A0ABM4GL08</accession>
<dbReference type="InterPro" id="IPR000182">
    <property type="entry name" value="GNAT_dom"/>
</dbReference>
<keyword evidence="2" id="KW-1185">Reference proteome</keyword>
<proteinExistence type="predicted"/>
<evidence type="ECO:0000313" key="2">
    <source>
        <dbReference type="Proteomes" id="UP001652661"/>
    </source>
</evidence>
<dbReference type="InterPro" id="IPR016181">
    <property type="entry name" value="Acyl_CoA_acyltransferase"/>
</dbReference>
<evidence type="ECO:0000259" key="1">
    <source>
        <dbReference type="Pfam" id="PF00583"/>
    </source>
</evidence>
<dbReference type="CDD" id="cd04301">
    <property type="entry name" value="NAT_SF"/>
    <property type="match status" value="1"/>
</dbReference>
<dbReference type="Proteomes" id="UP001652661">
    <property type="component" value="Chromosome 3R"/>
</dbReference>
<dbReference type="PANTHER" id="PTHR20905:SF1">
    <property type="entry name" value="AT07410P-RELATED"/>
    <property type="match status" value="1"/>
</dbReference>
<evidence type="ECO:0000313" key="3">
    <source>
        <dbReference type="RefSeq" id="XP_070143401.1"/>
    </source>
</evidence>
<name>A0ABM4GL08_DROKI</name>
<dbReference type="GeneID" id="138928944"/>